<keyword evidence="3" id="KW-1185">Reference proteome</keyword>
<accession>A0A5E4CYW5</accession>
<feature type="region of interest" description="Disordered" evidence="1">
    <location>
        <begin position="18"/>
        <end position="92"/>
    </location>
</feature>
<organism evidence="2 3">
    <name type="scientific">Marmota monax</name>
    <name type="common">Woodchuck</name>
    <dbReference type="NCBI Taxonomy" id="9995"/>
    <lineage>
        <taxon>Eukaryota</taxon>
        <taxon>Metazoa</taxon>
        <taxon>Chordata</taxon>
        <taxon>Craniata</taxon>
        <taxon>Vertebrata</taxon>
        <taxon>Euteleostomi</taxon>
        <taxon>Mammalia</taxon>
        <taxon>Eutheria</taxon>
        <taxon>Euarchontoglires</taxon>
        <taxon>Glires</taxon>
        <taxon>Rodentia</taxon>
        <taxon>Sciuromorpha</taxon>
        <taxon>Sciuridae</taxon>
        <taxon>Xerinae</taxon>
        <taxon>Marmotini</taxon>
        <taxon>Marmota</taxon>
    </lineage>
</organism>
<dbReference type="Proteomes" id="UP000335636">
    <property type="component" value="Unassembled WGS sequence"/>
</dbReference>
<protein>
    <submittedName>
        <fullName evidence="2">Uncharacterized protein</fullName>
    </submittedName>
</protein>
<dbReference type="AlphaFoldDB" id="A0A5E4CYW5"/>
<feature type="compositionally biased region" description="Basic residues" evidence="1">
    <location>
        <begin position="49"/>
        <end position="58"/>
    </location>
</feature>
<gene>
    <name evidence="2" type="ORF">MONAX_5E001833</name>
</gene>
<feature type="compositionally biased region" description="Polar residues" evidence="1">
    <location>
        <begin position="65"/>
        <end position="76"/>
    </location>
</feature>
<evidence type="ECO:0000256" key="1">
    <source>
        <dbReference type="SAM" id="MobiDB-lite"/>
    </source>
</evidence>
<dbReference type="PROSITE" id="PS51257">
    <property type="entry name" value="PROKAR_LIPOPROTEIN"/>
    <property type="match status" value="1"/>
</dbReference>
<evidence type="ECO:0000313" key="2">
    <source>
        <dbReference type="EMBL" id="VTJ86249.1"/>
    </source>
</evidence>
<reference evidence="2" key="1">
    <citation type="submission" date="2019-04" db="EMBL/GenBank/DDBJ databases">
        <authorList>
            <person name="Alioto T."/>
            <person name="Alioto T."/>
        </authorList>
    </citation>
    <scope>NUCLEOTIDE SEQUENCE [LARGE SCALE GENOMIC DNA]</scope>
</reference>
<name>A0A5E4CYW5_MARMO</name>
<sequence>MLLLRCLCPDPRRQHHFSAASASSCSALSAAPPRRPPARPAATAARRGGQQRRRRRRSPRELAQLHQSCSRGGSRSTRARLRFPGDGSGLGD</sequence>
<dbReference type="EMBL" id="CABDUW010002297">
    <property type="protein sequence ID" value="VTJ86249.1"/>
    <property type="molecule type" value="Genomic_DNA"/>
</dbReference>
<feature type="compositionally biased region" description="Low complexity" evidence="1">
    <location>
        <begin position="18"/>
        <end position="32"/>
    </location>
</feature>
<evidence type="ECO:0000313" key="3">
    <source>
        <dbReference type="Proteomes" id="UP000335636"/>
    </source>
</evidence>
<proteinExistence type="predicted"/>
<comment type="caution">
    <text evidence="2">The sequence shown here is derived from an EMBL/GenBank/DDBJ whole genome shotgun (WGS) entry which is preliminary data.</text>
</comment>